<feature type="compositionally biased region" description="Basic and acidic residues" evidence="15">
    <location>
        <begin position="84"/>
        <end position="101"/>
    </location>
</feature>
<dbReference type="AlphaFoldDB" id="A0A3M7FIF9"/>
<organism evidence="16 17">
    <name type="scientific">Hortaea werneckii</name>
    <name type="common">Black yeast</name>
    <name type="synonym">Cladosporium werneckii</name>
    <dbReference type="NCBI Taxonomy" id="91943"/>
    <lineage>
        <taxon>Eukaryota</taxon>
        <taxon>Fungi</taxon>
        <taxon>Dikarya</taxon>
        <taxon>Ascomycota</taxon>
        <taxon>Pezizomycotina</taxon>
        <taxon>Dothideomycetes</taxon>
        <taxon>Dothideomycetidae</taxon>
        <taxon>Mycosphaerellales</taxon>
        <taxon>Teratosphaeriaceae</taxon>
        <taxon>Hortaea</taxon>
    </lineage>
</organism>
<keyword evidence="11" id="KW-0206">Cytoskeleton</keyword>
<dbReference type="EMBL" id="QWIR01000076">
    <property type="protein sequence ID" value="RMY88628.1"/>
    <property type="molecule type" value="Genomic_DNA"/>
</dbReference>
<feature type="compositionally biased region" description="Low complexity" evidence="15">
    <location>
        <begin position="419"/>
        <end position="428"/>
    </location>
</feature>
<evidence type="ECO:0000256" key="11">
    <source>
        <dbReference type="ARBA" id="ARBA00023212"/>
    </source>
</evidence>
<evidence type="ECO:0000256" key="9">
    <source>
        <dbReference type="ARBA" id="ARBA00022829"/>
    </source>
</evidence>
<dbReference type="Proteomes" id="UP000268823">
    <property type="component" value="Unassembled WGS sequence"/>
</dbReference>
<name>A0A3M7FIF9_HORWE</name>
<evidence type="ECO:0000256" key="1">
    <source>
        <dbReference type="ARBA" id="ARBA00004123"/>
    </source>
</evidence>
<evidence type="ECO:0000313" key="17">
    <source>
        <dbReference type="Proteomes" id="UP000268823"/>
    </source>
</evidence>
<keyword evidence="6" id="KW-0158">Chromosome</keyword>
<dbReference type="GO" id="GO:0042729">
    <property type="term" value="C:DASH complex"/>
    <property type="evidence" value="ECO:0007669"/>
    <property type="project" value="InterPro"/>
</dbReference>
<keyword evidence="8" id="KW-0493">Microtubule</keyword>
<feature type="compositionally biased region" description="Polar residues" evidence="15">
    <location>
        <begin position="240"/>
        <end position="255"/>
    </location>
</feature>
<dbReference type="PANTHER" id="PTHR28113">
    <property type="entry name" value="DASH COMPLEX SUBUNIT DAM1"/>
    <property type="match status" value="1"/>
</dbReference>
<keyword evidence="7" id="KW-0963">Cytoplasm</keyword>
<evidence type="ECO:0000256" key="8">
    <source>
        <dbReference type="ARBA" id="ARBA00022701"/>
    </source>
</evidence>
<evidence type="ECO:0000256" key="7">
    <source>
        <dbReference type="ARBA" id="ARBA00022490"/>
    </source>
</evidence>
<feature type="region of interest" description="Disordered" evidence="15">
    <location>
        <begin position="137"/>
        <end position="175"/>
    </location>
</feature>
<feature type="compositionally biased region" description="Polar residues" evidence="15">
    <location>
        <begin position="330"/>
        <end position="346"/>
    </location>
</feature>
<reference evidence="16 17" key="1">
    <citation type="journal article" date="2018" name="BMC Genomics">
        <title>Genomic evidence for intraspecific hybridization in a clonal and extremely halotolerant yeast.</title>
        <authorList>
            <person name="Gostincar C."/>
            <person name="Stajich J.E."/>
            <person name="Zupancic J."/>
            <person name="Zalar P."/>
            <person name="Gunde-Cimerman N."/>
        </authorList>
    </citation>
    <scope>NUCLEOTIDE SEQUENCE [LARGE SCALE GENOMIC DNA]</scope>
    <source>
        <strain evidence="16 17">EXF-2788</strain>
    </source>
</reference>
<dbReference type="GO" id="GO:1990758">
    <property type="term" value="P:mitotic sister chromatid biorientation"/>
    <property type="evidence" value="ECO:0007669"/>
    <property type="project" value="TreeGrafter"/>
</dbReference>
<dbReference type="GO" id="GO:0044732">
    <property type="term" value="C:mitotic spindle pole body"/>
    <property type="evidence" value="ECO:0007669"/>
    <property type="project" value="TreeGrafter"/>
</dbReference>
<evidence type="ECO:0000256" key="15">
    <source>
        <dbReference type="SAM" id="MobiDB-lite"/>
    </source>
</evidence>
<evidence type="ECO:0000256" key="2">
    <source>
        <dbReference type="ARBA" id="ARBA00004186"/>
    </source>
</evidence>
<dbReference type="InterPro" id="IPR013962">
    <property type="entry name" value="DASH_Dam1"/>
</dbReference>
<evidence type="ECO:0000256" key="13">
    <source>
        <dbReference type="ARBA" id="ARBA00023328"/>
    </source>
</evidence>
<dbReference type="OrthoDB" id="5586015at2759"/>
<evidence type="ECO:0000256" key="3">
    <source>
        <dbReference type="ARBA" id="ARBA00004629"/>
    </source>
</evidence>
<feature type="compositionally biased region" description="Basic and acidic residues" evidence="15">
    <location>
        <begin position="159"/>
        <end position="174"/>
    </location>
</feature>
<keyword evidence="9" id="KW-0159">Chromosome partition</keyword>
<dbReference type="GO" id="GO:1990537">
    <property type="term" value="C:mitotic spindle polar microtubule"/>
    <property type="evidence" value="ECO:0007669"/>
    <property type="project" value="TreeGrafter"/>
</dbReference>
<gene>
    <name evidence="16" type="ORF">D0861_04706</name>
</gene>
<keyword evidence="13" id="KW-0137">Centromere</keyword>
<comment type="subcellular location">
    <subcellularLocation>
        <location evidence="3">Chromosome</location>
        <location evidence="3">Centromere</location>
        <location evidence="3">Kinetochore</location>
    </subcellularLocation>
    <subcellularLocation>
        <location evidence="2">Cytoplasm</location>
        <location evidence="2">Cytoskeleton</location>
        <location evidence="2">Spindle</location>
    </subcellularLocation>
    <subcellularLocation>
        <location evidence="1">Nucleus</location>
    </subcellularLocation>
</comment>
<proteinExistence type="inferred from homology"/>
<feature type="region of interest" description="Disordered" evidence="15">
    <location>
        <begin position="194"/>
        <end position="255"/>
    </location>
</feature>
<feature type="region of interest" description="Disordered" evidence="15">
    <location>
        <begin position="1"/>
        <end position="111"/>
    </location>
</feature>
<evidence type="ECO:0000256" key="5">
    <source>
        <dbReference type="ARBA" id="ARBA00020497"/>
    </source>
</evidence>
<evidence type="ECO:0000256" key="6">
    <source>
        <dbReference type="ARBA" id="ARBA00022454"/>
    </source>
</evidence>
<sequence length="437" mass="45984">MPLDRPRPFSGENGDVLGDAAESRGHGNGGPGGVAAETEQRYEDSARVAGEGFVRYPEVGERSTWRDASATGSGGKDATSAGDGGDHQRKTRRQRDGEARVIRGPVPPTQRGQSAAFLTFLPCEMTRAGLGRAWASKGGISQARGSPQSRRVVSGGQHAMEHHYSPLKDADRSRPPYTIPLNDFAANLDGNMAATATPASQPRRHERTSSHSRTRSGSRNRLPSRPTTPLRPPSRTSLRASQTTPSGNAATLSSSDFPLASLEPQFAELSDSMADLEANFMHLQLLNESIARFNEDFGGFLYGMNMSAFCIDFPEAPIPQSFARHKDSSAPASSQNFPESPFQPRTSAHGGDADATFLTTDTSFVENPPTSSKPASKYSALPSGAGGASERRSTVAGRARGRAGGAAATRGTRGGAAAGRGTATAGRATRGGRGAFR</sequence>
<keyword evidence="10" id="KW-0995">Kinetochore</keyword>
<dbReference type="PANTHER" id="PTHR28113:SF1">
    <property type="entry name" value="DASH COMPLEX SUBUNIT DAM1"/>
    <property type="match status" value="1"/>
</dbReference>
<dbReference type="Pfam" id="PF08653">
    <property type="entry name" value="DASH_Dam1"/>
    <property type="match status" value="1"/>
</dbReference>
<keyword evidence="12" id="KW-0539">Nucleus</keyword>
<feature type="region of interest" description="Disordered" evidence="15">
    <location>
        <begin position="321"/>
        <end position="437"/>
    </location>
</feature>
<evidence type="ECO:0000256" key="14">
    <source>
        <dbReference type="ARBA" id="ARBA00030453"/>
    </source>
</evidence>
<evidence type="ECO:0000256" key="12">
    <source>
        <dbReference type="ARBA" id="ARBA00023242"/>
    </source>
</evidence>
<comment type="caution">
    <text evidence="16">The sequence shown here is derived from an EMBL/GenBank/DDBJ whole genome shotgun (WGS) entry which is preliminary data.</text>
</comment>
<evidence type="ECO:0000256" key="4">
    <source>
        <dbReference type="ARBA" id="ARBA00010073"/>
    </source>
</evidence>
<feature type="compositionally biased region" description="Polar residues" evidence="15">
    <location>
        <begin position="357"/>
        <end position="374"/>
    </location>
</feature>
<dbReference type="VEuPathDB" id="FungiDB:BTJ68_01330"/>
<protein>
    <recommendedName>
        <fullName evidence="5">DASH complex subunit DAM1</fullName>
    </recommendedName>
    <alternativeName>
        <fullName evidence="14">Outer kinetochore protein DAM1</fullName>
    </alternativeName>
</protein>
<comment type="similarity">
    <text evidence="4">Belongs to the DASH complex DAM1 family.</text>
</comment>
<feature type="compositionally biased region" description="Basic residues" evidence="15">
    <location>
        <begin position="202"/>
        <end position="218"/>
    </location>
</feature>
<evidence type="ECO:0000313" key="16">
    <source>
        <dbReference type="EMBL" id="RMY88628.1"/>
    </source>
</evidence>
<accession>A0A3M7FIF9</accession>
<feature type="compositionally biased region" description="Low complexity" evidence="15">
    <location>
        <begin position="219"/>
        <end position="239"/>
    </location>
</feature>
<evidence type="ECO:0000256" key="10">
    <source>
        <dbReference type="ARBA" id="ARBA00022838"/>
    </source>
</evidence>